<keyword evidence="3 5" id="KW-0418">Kinase</keyword>
<dbReference type="Proteomes" id="UP000825933">
    <property type="component" value="Unassembled WGS sequence"/>
</dbReference>
<dbReference type="GO" id="GO:0005829">
    <property type="term" value="C:cytosol"/>
    <property type="evidence" value="ECO:0007669"/>
    <property type="project" value="TreeGrafter"/>
</dbReference>
<evidence type="ECO:0000313" key="5">
    <source>
        <dbReference type="EMBL" id="MBZ2165634.1"/>
    </source>
</evidence>
<gene>
    <name evidence="5" type="ORF">K8N75_06230</name>
</gene>
<evidence type="ECO:0000256" key="1">
    <source>
        <dbReference type="ARBA" id="ARBA00010688"/>
    </source>
</evidence>
<evidence type="ECO:0000313" key="6">
    <source>
        <dbReference type="Proteomes" id="UP000825933"/>
    </source>
</evidence>
<dbReference type="PANTHER" id="PTHR10584">
    <property type="entry name" value="SUGAR KINASE"/>
    <property type="match status" value="1"/>
</dbReference>
<feature type="domain" description="Carbohydrate kinase PfkB" evidence="4">
    <location>
        <begin position="163"/>
        <end position="279"/>
    </location>
</feature>
<keyword evidence="6" id="KW-1185">Reference proteome</keyword>
<protein>
    <submittedName>
        <fullName evidence="5">Carbohydrate kinase</fullName>
    </submittedName>
</protein>
<dbReference type="Gene3D" id="3.40.1190.20">
    <property type="match status" value="1"/>
</dbReference>
<evidence type="ECO:0000256" key="2">
    <source>
        <dbReference type="ARBA" id="ARBA00022679"/>
    </source>
</evidence>
<dbReference type="Pfam" id="PF00294">
    <property type="entry name" value="PfkB"/>
    <property type="match status" value="1"/>
</dbReference>
<dbReference type="PANTHER" id="PTHR10584:SF166">
    <property type="entry name" value="RIBOKINASE"/>
    <property type="match status" value="1"/>
</dbReference>
<evidence type="ECO:0000259" key="4">
    <source>
        <dbReference type="Pfam" id="PF00294"/>
    </source>
</evidence>
<keyword evidence="2" id="KW-0808">Transferase</keyword>
<accession>A0A8T5UPQ0</accession>
<comment type="similarity">
    <text evidence="1">Belongs to the carbohydrate kinase PfkB family.</text>
</comment>
<dbReference type="AlphaFoldDB" id="A0A8T5UPQ0"/>
<organism evidence="5 6">
    <name type="scientific">Methanobacterium spitsbergense</name>
    <dbReference type="NCBI Taxonomy" id="2874285"/>
    <lineage>
        <taxon>Archaea</taxon>
        <taxon>Methanobacteriati</taxon>
        <taxon>Methanobacteriota</taxon>
        <taxon>Methanomada group</taxon>
        <taxon>Methanobacteria</taxon>
        <taxon>Methanobacteriales</taxon>
        <taxon>Methanobacteriaceae</taxon>
        <taxon>Methanobacterium</taxon>
    </lineage>
</organism>
<sequence length="294" mass="33244">MPKFIIIGPLTRDTISRDGLVYHSTGGAVYYQASVLSNLDVDVTAVITLSREDEELLNAFPQNVDIIPLFFDKTMKFENIYPNHNPNHRIQRATVPENPVKPENLPDDIESYDAVLLCPLSPSDIPIETIEHIFHYNVPIYMGAQGYLRQLKDHRVILKPWNNFEKFLRFVQMIFIDEVEAKVMVGSHKLDKIGNELSTFGPQEVIITCGDRGAVIYSSISEHTYKIPAFTPMQTMDPTGLGDTYMAAYARKRMETSDPETCGIFASMVSTMKLEKIGAFQGNITMVNERLGKF</sequence>
<name>A0A8T5UPQ0_9EURY</name>
<dbReference type="RefSeq" id="WP_223791236.1">
    <property type="nucleotide sequence ID" value="NZ_JAIOUQ010000007.1"/>
</dbReference>
<reference evidence="6" key="1">
    <citation type="journal article" date="2022" name="Microbiol. Resour. Announc.">
        <title>Draft Genome Sequence of a Methanogenic Archaeon from West Spitsbergen Permafrost.</title>
        <authorList>
            <person name="Trubitsyn V."/>
            <person name="Rivkina E."/>
            <person name="Shcherbakova V."/>
        </authorList>
    </citation>
    <scope>NUCLEOTIDE SEQUENCE [LARGE SCALE GENOMIC DNA]</scope>
    <source>
        <strain evidence="6">VT</strain>
    </source>
</reference>
<dbReference type="GO" id="GO:0016301">
    <property type="term" value="F:kinase activity"/>
    <property type="evidence" value="ECO:0007669"/>
    <property type="project" value="UniProtKB-KW"/>
</dbReference>
<dbReference type="EMBL" id="JAIOUQ010000007">
    <property type="protein sequence ID" value="MBZ2165634.1"/>
    <property type="molecule type" value="Genomic_DNA"/>
</dbReference>
<comment type="caution">
    <text evidence="5">The sequence shown here is derived from an EMBL/GenBank/DDBJ whole genome shotgun (WGS) entry which is preliminary data.</text>
</comment>
<dbReference type="InterPro" id="IPR011611">
    <property type="entry name" value="PfkB_dom"/>
</dbReference>
<evidence type="ECO:0000256" key="3">
    <source>
        <dbReference type="ARBA" id="ARBA00022777"/>
    </source>
</evidence>
<dbReference type="SUPFAM" id="SSF53613">
    <property type="entry name" value="Ribokinase-like"/>
    <property type="match status" value="1"/>
</dbReference>
<dbReference type="InterPro" id="IPR029056">
    <property type="entry name" value="Ribokinase-like"/>
</dbReference>
<proteinExistence type="inferred from homology"/>